<gene>
    <name evidence="3" type="ORF">ACFOOT_09950</name>
</gene>
<feature type="chain" id="PRO_5046870606" evidence="2">
    <location>
        <begin position="26"/>
        <end position="366"/>
    </location>
</feature>
<accession>A0ABV7V2W9</accession>
<keyword evidence="2" id="KW-0732">Signal</keyword>
<organism evidence="3 4">
    <name type="scientific">Novosphingobium pokkalii</name>
    <dbReference type="NCBI Taxonomy" id="1770194"/>
    <lineage>
        <taxon>Bacteria</taxon>
        <taxon>Pseudomonadati</taxon>
        <taxon>Pseudomonadota</taxon>
        <taxon>Alphaproteobacteria</taxon>
        <taxon>Sphingomonadales</taxon>
        <taxon>Sphingomonadaceae</taxon>
        <taxon>Novosphingobium</taxon>
    </lineage>
</organism>
<proteinExistence type="predicted"/>
<keyword evidence="1" id="KW-0812">Transmembrane</keyword>
<feature type="signal peptide" evidence="2">
    <location>
        <begin position="1"/>
        <end position="25"/>
    </location>
</feature>
<evidence type="ECO:0000256" key="2">
    <source>
        <dbReference type="SAM" id="SignalP"/>
    </source>
</evidence>
<dbReference type="EMBL" id="JBHRYE010000013">
    <property type="protein sequence ID" value="MFC3671748.1"/>
    <property type="molecule type" value="Genomic_DNA"/>
</dbReference>
<comment type="caution">
    <text evidence="3">The sequence shown here is derived from an EMBL/GenBank/DDBJ whole genome shotgun (WGS) entry which is preliminary data.</text>
</comment>
<evidence type="ECO:0000313" key="3">
    <source>
        <dbReference type="EMBL" id="MFC3671748.1"/>
    </source>
</evidence>
<evidence type="ECO:0000256" key="1">
    <source>
        <dbReference type="SAM" id="Phobius"/>
    </source>
</evidence>
<keyword evidence="4" id="KW-1185">Reference proteome</keyword>
<sequence>MTKARSATLALTAFGLAMGGTPAHAQNARGETTKPANVAGPIVVDTAAAWTHPPTGVVLPPAIGTFTRTSVSQSEHGLADVSIGYNDNETGTTLTIYVFRAGWPQAPLWADRLSQVMGMTVQRLGGTPAGTPRLTVFTPTGHASASAMRVVQGAQGGALLATGAVVIPAGAWLVTMRMSSRKLDPAALDAQLAAAAAALRVPAPAKALPAAVPIAPCSDALSLPQAERAAPWDRHAILTGALLAATRNQTEPPKGKLPIGPDPRLSLLCRDPASRVERGLYRLPEDKQRYIIALGDAGVIIEAGPSVLAQIFKQPAMFDVTLSVFDKTAIYPPYASLPTPDQAMSALANVKPEAEVSDDKNVVILD</sequence>
<feature type="transmembrane region" description="Helical" evidence="1">
    <location>
        <begin position="156"/>
        <end position="174"/>
    </location>
</feature>
<keyword evidence="1" id="KW-1133">Transmembrane helix</keyword>
<name>A0ABV7V2W9_9SPHN</name>
<dbReference type="RefSeq" id="WP_191324300.1">
    <property type="nucleotide sequence ID" value="NZ_BMZP01000008.1"/>
</dbReference>
<evidence type="ECO:0000313" key="4">
    <source>
        <dbReference type="Proteomes" id="UP001595683"/>
    </source>
</evidence>
<reference evidence="4" key="1">
    <citation type="journal article" date="2019" name="Int. J. Syst. Evol. Microbiol.">
        <title>The Global Catalogue of Microorganisms (GCM) 10K type strain sequencing project: providing services to taxonomists for standard genome sequencing and annotation.</title>
        <authorList>
            <consortium name="The Broad Institute Genomics Platform"/>
            <consortium name="The Broad Institute Genome Sequencing Center for Infectious Disease"/>
            <person name="Wu L."/>
            <person name="Ma J."/>
        </authorList>
    </citation>
    <scope>NUCLEOTIDE SEQUENCE [LARGE SCALE GENOMIC DNA]</scope>
    <source>
        <strain evidence="4">KCTC 42224</strain>
    </source>
</reference>
<keyword evidence="1" id="KW-0472">Membrane</keyword>
<protein>
    <submittedName>
        <fullName evidence="3">Uncharacterized protein</fullName>
    </submittedName>
</protein>
<dbReference type="Proteomes" id="UP001595683">
    <property type="component" value="Unassembled WGS sequence"/>
</dbReference>